<dbReference type="PANTHER" id="PTHR43069">
    <property type="entry name" value="FUMARYLACETOACETASE"/>
    <property type="match status" value="1"/>
</dbReference>
<dbReference type="InterPro" id="IPR015377">
    <property type="entry name" value="Fumarylacetoacetase_N"/>
</dbReference>
<evidence type="ECO:0000256" key="8">
    <source>
        <dbReference type="ARBA" id="ARBA00022842"/>
    </source>
</evidence>
<evidence type="ECO:0000256" key="9">
    <source>
        <dbReference type="ARBA" id="ARBA00022878"/>
    </source>
</evidence>
<evidence type="ECO:0000256" key="14">
    <source>
        <dbReference type="SAM" id="MobiDB-lite"/>
    </source>
</evidence>
<evidence type="ECO:0000256" key="11">
    <source>
        <dbReference type="PIRSR" id="PIRSR605959-1"/>
    </source>
</evidence>
<dbReference type="EMBL" id="BMWH01000038">
    <property type="protein sequence ID" value="GHA14442.1"/>
    <property type="molecule type" value="Genomic_DNA"/>
</dbReference>
<dbReference type="NCBIfam" id="TIGR01266">
    <property type="entry name" value="fum_ac_acetase"/>
    <property type="match status" value="1"/>
</dbReference>
<feature type="binding site" evidence="12">
    <location>
        <position position="142"/>
    </location>
    <ligand>
        <name>substrate</name>
    </ligand>
</feature>
<dbReference type="Gene3D" id="2.30.30.230">
    <property type="entry name" value="Fumarylacetoacetase, N-terminal domain"/>
    <property type="match status" value="1"/>
</dbReference>
<accession>A0A918VQK8</accession>
<evidence type="ECO:0000313" key="18">
    <source>
        <dbReference type="Proteomes" id="UP000623010"/>
    </source>
</evidence>
<evidence type="ECO:0000256" key="7">
    <source>
        <dbReference type="ARBA" id="ARBA00022837"/>
    </source>
</evidence>
<dbReference type="InterPro" id="IPR036663">
    <property type="entry name" value="Fumarylacetoacetase_C_sf"/>
</dbReference>
<evidence type="ECO:0000256" key="5">
    <source>
        <dbReference type="ARBA" id="ARBA00022723"/>
    </source>
</evidence>
<proteinExistence type="predicted"/>
<dbReference type="SUPFAM" id="SSF56529">
    <property type="entry name" value="FAH"/>
    <property type="match status" value="1"/>
</dbReference>
<dbReference type="SUPFAM" id="SSF63433">
    <property type="entry name" value="Fumarylacetoacetate hydrolase, FAH, N-terminal domain"/>
    <property type="match status" value="1"/>
</dbReference>
<comment type="cofactor">
    <cofactor evidence="2 13">
        <name>Mg(2+)</name>
        <dbReference type="ChEBI" id="CHEBI:18420"/>
    </cofactor>
</comment>
<evidence type="ECO:0000256" key="1">
    <source>
        <dbReference type="ARBA" id="ARBA00001913"/>
    </source>
</evidence>
<evidence type="ECO:0000259" key="16">
    <source>
        <dbReference type="Pfam" id="PF09298"/>
    </source>
</evidence>
<dbReference type="EC" id="3.7.1.2" evidence="4"/>
<dbReference type="Pfam" id="PF01557">
    <property type="entry name" value="FAA_hydrolase"/>
    <property type="match status" value="1"/>
</dbReference>
<comment type="caution">
    <text evidence="17">The sequence shown here is derived from an EMBL/GenBank/DDBJ whole genome shotgun (WGS) entry which is preliminary data.</text>
</comment>
<feature type="domain" description="Fumarylacetoacetase-like C-terminal" evidence="15">
    <location>
        <begin position="139"/>
        <end position="422"/>
    </location>
</feature>
<feature type="binding site" evidence="13">
    <location>
        <position position="272"/>
    </location>
    <ligand>
        <name>Mg(2+)</name>
        <dbReference type="ChEBI" id="CHEBI:18420"/>
    </ligand>
</feature>
<feature type="binding site" evidence="12">
    <location>
        <position position="156"/>
    </location>
    <ligand>
        <name>substrate</name>
    </ligand>
</feature>
<feature type="domain" description="Fumarylacetoacetase N-terminal" evidence="16">
    <location>
        <begin position="36"/>
        <end position="132"/>
    </location>
</feature>
<feature type="binding site" evidence="13">
    <location>
        <position position="216"/>
    </location>
    <ligand>
        <name>Ca(2+)</name>
        <dbReference type="ChEBI" id="CHEBI:29108"/>
    </ligand>
</feature>
<evidence type="ECO:0000256" key="10">
    <source>
        <dbReference type="ARBA" id="ARBA00023232"/>
    </source>
</evidence>
<dbReference type="GO" id="GO:0006559">
    <property type="term" value="P:L-phenylalanine catabolic process"/>
    <property type="evidence" value="ECO:0007669"/>
    <property type="project" value="UniProtKB-KW"/>
</dbReference>
<dbReference type="FunFam" id="3.90.850.10:FF:000011">
    <property type="entry name" value="Fumarylacetoacetase"/>
    <property type="match status" value="1"/>
</dbReference>
<name>A0A918VQK8_9ACTN</name>
<evidence type="ECO:0000256" key="3">
    <source>
        <dbReference type="ARBA" id="ARBA00004782"/>
    </source>
</evidence>
<dbReference type="GO" id="GO:0004334">
    <property type="term" value="F:fumarylacetoacetase activity"/>
    <property type="evidence" value="ECO:0007669"/>
    <property type="project" value="UniProtKB-EC"/>
</dbReference>
<dbReference type="Pfam" id="PF09298">
    <property type="entry name" value="FAA_hydrolase_N"/>
    <property type="match status" value="1"/>
</dbReference>
<dbReference type="InterPro" id="IPR036462">
    <property type="entry name" value="Fumarylacetoacetase_N_sf"/>
</dbReference>
<feature type="binding site" evidence="12">
    <location>
        <position position="361"/>
    </location>
    <ligand>
        <name>substrate</name>
    </ligand>
</feature>
<keyword evidence="18" id="KW-1185">Reference proteome</keyword>
<feature type="binding site" evidence="13">
    <location>
        <position position="248"/>
    </location>
    <ligand>
        <name>Mg(2+)</name>
        <dbReference type="ChEBI" id="CHEBI:18420"/>
    </ligand>
</feature>
<feature type="binding site" evidence="13">
    <location>
        <position position="248"/>
    </location>
    <ligand>
        <name>Ca(2+)</name>
        <dbReference type="ChEBI" id="CHEBI:29108"/>
    </ligand>
</feature>
<dbReference type="AlphaFoldDB" id="A0A918VQK8"/>
<feature type="binding site" evidence="12">
    <location>
        <position position="255"/>
    </location>
    <ligand>
        <name>substrate</name>
    </ligand>
</feature>
<gene>
    <name evidence="17" type="ORF">GCM10010389_61460</name>
</gene>
<feature type="binding site" evidence="13">
    <location>
        <position position="140"/>
    </location>
    <ligand>
        <name>Ca(2+)</name>
        <dbReference type="ChEBI" id="CHEBI:29108"/>
    </ligand>
</feature>
<feature type="region of interest" description="Disordered" evidence="14">
    <location>
        <begin position="1"/>
        <end position="31"/>
    </location>
</feature>
<dbReference type="GO" id="GO:0006572">
    <property type="term" value="P:L-tyrosine catabolic process"/>
    <property type="evidence" value="ECO:0007669"/>
    <property type="project" value="UniProtKB-KW"/>
</dbReference>
<comment type="cofactor">
    <cofactor evidence="1 13">
        <name>Ca(2+)</name>
        <dbReference type="ChEBI" id="CHEBI:29108"/>
    </cofactor>
</comment>
<keyword evidence="7 13" id="KW-0106">Calcium</keyword>
<feature type="binding site" evidence="13">
    <location>
        <position position="268"/>
    </location>
    <ligand>
        <name>Mg(2+)</name>
        <dbReference type="ChEBI" id="CHEBI:18420"/>
    </ligand>
</feature>
<feature type="active site" description="Proton acceptor" evidence="11">
    <location>
        <position position="147"/>
    </location>
</feature>
<dbReference type="InterPro" id="IPR011234">
    <property type="entry name" value="Fumarylacetoacetase-like_C"/>
</dbReference>
<evidence type="ECO:0000259" key="15">
    <source>
        <dbReference type="Pfam" id="PF01557"/>
    </source>
</evidence>
<keyword evidence="8 13" id="KW-0460">Magnesium</keyword>
<evidence type="ECO:0000256" key="13">
    <source>
        <dbReference type="PIRSR" id="PIRSR605959-3"/>
    </source>
</evidence>
<evidence type="ECO:0000256" key="4">
    <source>
        <dbReference type="ARBA" id="ARBA00012094"/>
    </source>
</evidence>
<protein>
    <recommendedName>
        <fullName evidence="4">fumarylacetoacetase</fullName>
        <ecNumber evidence="4">3.7.1.2</ecNumber>
    </recommendedName>
</protein>
<feature type="binding site" evidence="12">
    <location>
        <position position="259"/>
    </location>
    <ligand>
        <name>substrate</name>
    </ligand>
</feature>
<dbReference type="Gene3D" id="3.90.850.10">
    <property type="entry name" value="Fumarylacetoacetase-like, C-terminal domain"/>
    <property type="match status" value="1"/>
</dbReference>
<keyword evidence="9" id="KW-0828">Tyrosine catabolism</keyword>
<dbReference type="Proteomes" id="UP000623010">
    <property type="component" value="Unassembled WGS sequence"/>
</dbReference>
<keyword evidence="6" id="KW-0378">Hydrolase</keyword>
<reference evidence="17" key="2">
    <citation type="submission" date="2020-09" db="EMBL/GenBank/DDBJ databases">
        <authorList>
            <person name="Sun Q."/>
            <person name="Ohkuma M."/>
        </authorList>
    </citation>
    <scope>NUCLEOTIDE SEQUENCE</scope>
    <source>
        <strain evidence="17">JCM 5016</strain>
    </source>
</reference>
<keyword evidence="10" id="KW-0585">Phenylalanine catabolism</keyword>
<dbReference type="GO" id="GO:0046872">
    <property type="term" value="F:metal ion binding"/>
    <property type="evidence" value="ECO:0007669"/>
    <property type="project" value="UniProtKB-KW"/>
</dbReference>
<evidence type="ECO:0000256" key="2">
    <source>
        <dbReference type="ARBA" id="ARBA00001946"/>
    </source>
</evidence>
<keyword evidence="5 13" id="KW-0479">Metal-binding</keyword>
<reference evidence="17" key="1">
    <citation type="journal article" date="2014" name="Int. J. Syst. Evol. Microbiol.">
        <title>Complete genome sequence of Corynebacterium casei LMG S-19264T (=DSM 44701T), isolated from a smear-ripened cheese.</title>
        <authorList>
            <consortium name="US DOE Joint Genome Institute (JGI-PGF)"/>
            <person name="Walter F."/>
            <person name="Albersmeier A."/>
            <person name="Kalinowski J."/>
            <person name="Ruckert C."/>
        </authorList>
    </citation>
    <scope>NUCLEOTIDE SEQUENCE</scope>
    <source>
        <strain evidence="17">JCM 5016</strain>
    </source>
</reference>
<organism evidence="17 18">
    <name type="scientific">Streptomyces echinoruber</name>
    <dbReference type="NCBI Taxonomy" id="68898"/>
    <lineage>
        <taxon>Bacteria</taxon>
        <taxon>Bacillati</taxon>
        <taxon>Actinomycetota</taxon>
        <taxon>Actinomycetes</taxon>
        <taxon>Kitasatosporales</taxon>
        <taxon>Streptomycetaceae</taxon>
        <taxon>Streptomyces</taxon>
    </lineage>
</organism>
<dbReference type="InterPro" id="IPR005959">
    <property type="entry name" value="Fumarylacetoacetase"/>
</dbReference>
<sequence>MWRDHVWSDHNDVQESEAGHPMPPFDVPEGDPFGPHNLPYGVFTPAGADPSERRVGVRLGDQVLDAGAAALALGSPYASLLAQPTLNPLLAAGRTAWSDVRRALTAWVTVPSHQEVIEPLFHPLSSVTLHLPFEVADYVDFYSSEHHARNVGSIFRPDAADSLTPNWKHLPIGYHGRAGTVVVSGTDIVRPSGQRKPPGDQAPVFGPSVRLDIEAEVGFVVGVPSPMGRPVPLSEFREHVFGLCLLNDWSARDIQAWEYVPLGPFLGKSFATSVSAWITPLEALEAARVAPPERTHPLLPYLDDSGEEPGGYDLRISVALNGHVISEPPFSTMYWTAAQQLAHMTVNGAGLRTGDLYGSGTVSGPGERERGSLLELTWNGRDPLELPDGKRAFLEDGDVVTLSAWAPGPDGTRVGLGEVSGRIVAG</sequence>
<evidence type="ECO:0000256" key="6">
    <source>
        <dbReference type="ARBA" id="ARBA00022801"/>
    </source>
</evidence>
<evidence type="ECO:0000313" key="17">
    <source>
        <dbReference type="EMBL" id="GHA14442.1"/>
    </source>
</evidence>
<comment type="pathway">
    <text evidence="3">Amino-acid degradation; L-phenylalanine degradation; acetoacetate and fumarate from L-phenylalanine: step 6/6.</text>
</comment>
<dbReference type="PANTHER" id="PTHR43069:SF2">
    <property type="entry name" value="FUMARYLACETOACETASE"/>
    <property type="match status" value="1"/>
</dbReference>
<feature type="binding site" evidence="13">
    <location>
        <position position="214"/>
    </location>
    <ligand>
        <name>Ca(2+)</name>
        <dbReference type="ChEBI" id="CHEBI:29108"/>
    </ligand>
</feature>
<evidence type="ECO:0000256" key="12">
    <source>
        <dbReference type="PIRSR" id="PIRSR605959-2"/>
    </source>
</evidence>
<feature type="compositionally biased region" description="Basic and acidic residues" evidence="14">
    <location>
        <begin position="1"/>
        <end position="13"/>
    </location>
</feature>
<dbReference type="GO" id="GO:1902000">
    <property type="term" value="P:homogentisate catabolic process"/>
    <property type="evidence" value="ECO:0007669"/>
    <property type="project" value="TreeGrafter"/>
</dbReference>